<gene>
    <name evidence="1" type="ORF">SteCoe_10297</name>
</gene>
<accession>A0A1R2CG19</accession>
<proteinExistence type="predicted"/>
<dbReference type="AlphaFoldDB" id="A0A1R2CG19"/>
<dbReference type="Proteomes" id="UP000187209">
    <property type="component" value="Unassembled WGS sequence"/>
</dbReference>
<protein>
    <submittedName>
        <fullName evidence="1">Uncharacterized protein</fullName>
    </submittedName>
</protein>
<evidence type="ECO:0000313" key="1">
    <source>
        <dbReference type="EMBL" id="OMJ87886.1"/>
    </source>
</evidence>
<evidence type="ECO:0000313" key="2">
    <source>
        <dbReference type="Proteomes" id="UP000187209"/>
    </source>
</evidence>
<name>A0A1R2CG19_9CILI</name>
<organism evidence="1 2">
    <name type="scientific">Stentor coeruleus</name>
    <dbReference type="NCBI Taxonomy" id="5963"/>
    <lineage>
        <taxon>Eukaryota</taxon>
        <taxon>Sar</taxon>
        <taxon>Alveolata</taxon>
        <taxon>Ciliophora</taxon>
        <taxon>Postciliodesmatophora</taxon>
        <taxon>Heterotrichea</taxon>
        <taxon>Heterotrichida</taxon>
        <taxon>Stentoridae</taxon>
        <taxon>Stentor</taxon>
    </lineage>
</organism>
<sequence>MLDNVMKYPEVREFLSDYPRSKWQTCIDSVFLYGLHIIQRDFDSLTIPELIHLSGTQVKDYSIDTSYRTPSGTSRRGSKVSIVTDEETQTANAYEKKSHIYLNDPKNLIKKYGCQTVTNLQAQKQKTKDLFLFDNKHDKQNEIKISNAVKEPKICPIENAKTIMRNESYDKIKRNKNVKKKNLSLIYNESTSFNPEYLVDKFSGADKNRFPF</sequence>
<reference evidence="1 2" key="1">
    <citation type="submission" date="2016-11" db="EMBL/GenBank/DDBJ databases">
        <title>The macronuclear genome of Stentor coeruleus: a giant cell with tiny introns.</title>
        <authorList>
            <person name="Slabodnick M."/>
            <person name="Ruby J.G."/>
            <person name="Reiff S.B."/>
            <person name="Swart E.C."/>
            <person name="Gosai S."/>
            <person name="Prabakaran S."/>
            <person name="Witkowska E."/>
            <person name="Larue G.E."/>
            <person name="Fisher S."/>
            <person name="Freeman R.M."/>
            <person name="Gunawardena J."/>
            <person name="Chu W."/>
            <person name="Stover N.A."/>
            <person name="Gregory B.D."/>
            <person name="Nowacki M."/>
            <person name="Derisi J."/>
            <person name="Roy S.W."/>
            <person name="Marshall W.F."/>
            <person name="Sood P."/>
        </authorList>
    </citation>
    <scope>NUCLEOTIDE SEQUENCE [LARGE SCALE GENOMIC DNA]</scope>
    <source>
        <strain evidence="1">WM001</strain>
    </source>
</reference>
<keyword evidence="2" id="KW-1185">Reference proteome</keyword>
<comment type="caution">
    <text evidence="1">The sequence shown here is derived from an EMBL/GenBank/DDBJ whole genome shotgun (WGS) entry which is preliminary data.</text>
</comment>
<dbReference type="EMBL" id="MPUH01000165">
    <property type="protein sequence ID" value="OMJ87886.1"/>
    <property type="molecule type" value="Genomic_DNA"/>
</dbReference>